<sequence>MGTNFPDSKVEWTNTNCYSSSNNGAHLFVQMSAQKIQLLLKKLLKISEMCSIHSWKTLKKRLSWFTAYFQLCNLRLPGDFYNTDLTKYYHFLVDNSTSIPEDLKYYVNIIRDITYLLTILSMEGFLLSYQSLLLLCMLVCKVIRPEIDSKISSYHCAKRLQQSFANLQRIEQREICYWLLDILLFVVERRLDNTVVSFVNYAAIRTRDTIQFLPVRCHMHYACSPKMPAKMLLLRGKAT</sequence>
<comment type="caution">
    <text evidence="1">The sequence shown here is derived from an EMBL/GenBank/DDBJ whole genome shotgun (WGS) entry which is preliminary data.</text>
</comment>
<protein>
    <submittedName>
        <fullName evidence="1">Uncharacterized protein</fullName>
    </submittedName>
</protein>
<organism evidence="1 2">
    <name type="scientific">Caerostris extrusa</name>
    <name type="common">Bark spider</name>
    <name type="synonym">Caerostris bankana</name>
    <dbReference type="NCBI Taxonomy" id="172846"/>
    <lineage>
        <taxon>Eukaryota</taxon>
        <taxon>Metazoa</taxon>
        <taxon>Ecdysozoa</taxon>
        <taxon>Arthropoda</taxon>
        <taxon>Chelicerata</taxon>
        <taxon>Arachnida</taxon>
        <taxon>Araneae</taxon>
        <taxon>Araneomorphae</taxon>
        <taxon>Entelegynae</taxon>
        <taxon>Araneoidea</taxon>
        <taxon>Araneidae</taxon>
        <taxon>Caerostris</taxon>
    </lineage>
</organism>
<gene>
    <name evidence="1" type="ORF">CEXT_733721</name>
</gene>
<proteinExistence type="predicted"/>
<dbReference type="EMBL" id="BPLR01017107">
    <property type="protein sequence ID" value="GIY88831.1"/>
    <property type="molecule type" value="Genomic_DNA"/>
</dbReference>
<reference evidence="1 2" key="1">
    <citation type="submission" date="2021-06" db="EMBL/GenBank/DDBJ databases">
        <title>Caerostris extrusa draft genome.</title>
        <authorList>
            <person name="Kono N."/>
            <person name="Arakawa K."/>
        </authorList>
    </citation>
    <scope>NUCLEOTIDE SEQUENCE [LARGE SCALE GENOMIC DNA]</scope>
</reference>
<keyword evidence="2" id="KW-1185">Reference proteome</keyword>
<accession>A0AAV4X474</accession>
<evidence type="ECO:0000313" key="2">
    <source>
        <dbReference type="Proteomes" id="UP001054945"/>
    </source>
</evidence>
<dbReference type="AlphaFoldDB" id="A0AAV4X474"/>
<evidence type="ECO:0000313" key="1">
    <source>
        <dbReference type="EMBL" id="GIY88831.1"/>
    </source>
</evidence>
<name>A0AAV4X474_CAEEX</name>
<dbReference type="Proteomes" id="UP001054945">
    <property type="component" value="Unassembled WGS sequence"/>
</dbReference>